<dbReference type="InterPro" id="IPR059052">
    <property type="entry name" value="HH_YbhG-like"/>
</dbReference>
<dbReference type="InterPro" id="IPR058636">
    <property type="entry name" value="Beta-barrel_YknX"/>
</dbReference>
<evidence type="ECO:0000313" key="5">
    <source>
        <dbReference type="EMBL" id="SPQ00743.1"/>
    </source>
</evidence>
<dbReference type="Pfam" id="PF25990">
    <property type="entry name" value="Beta-barrel_YknX"/>
    <property type="match status" value="1"/>
</dbReference>
<protein>
    <submittedName>
        <fullName evidence="5">Secretion protein HlyD family protein</fullName>
    </submittedName>
</protein>
<evidence type="ECO:0000256" key="2">
    <source>
        <dbReference type="ARBA" id="ARBA00023054"/>
    </source>
</evidence>
<dbReference type="EMBL" id="OUUY01000077">
    <property type="protein sequence ID" value="SPQ00743.1"/>
    <property type="molecule type" value="Genomic_DNA"/>
</dbReference>
<dbReference type="Gene3D" id="1.10.287.470">
    <property type="entry name" value="Helix hairpin bin"/>
    <property type="match status" value="1"/>
</dbReference>
<dbReference type="OrthoDB" id="9778236at2"/>
<dbReference type="Proteomes" id="UP000245125">
    <property type="component" value="Unassembled WGS sequence"/>
</dbReference>
<feature type="domain" description="YbhG-like alpha-helical hairpin" evidence="3">
    <location>
        <begin position="76"/>
        <end position="203"/>
    </location>
</feature>
<gene>
    <name evidence="5" type="ORF">NBG4_310016</name>
</gene>
<comment type="subcellular location">
    <subcellularLocation>
        <location evidence="1">Cell envelope</location>
    </subcellularLocation>
</comment>
<dbReference type="AlphaFoldDB" id="A0A2U3QH61"/>
<dbReference type="PANTHER" id="PTHR32347:SF29">
    <property type="entry name" value="UPF0194 MEMBRANE PROTEIN YBHG"/>
    <property type="match status" value="1"/>
</dbReference>
<evidence type="ECO:0000259" key="3">
    <source>
        <dbReference type="Pfam" id="PF25881"/>
    </source>
</evidence>
<organism evidence="5 6">
    <name type="scientific">Candidatus Sulfobium mesophilum</name>
    <dbReference type="NCBI Taxonomy" id="2016548"/>
    <lineage>
        <taxon>Bacteria</taxon>
        <taxon>Pseudomonadati</taxon>
        <taxon>Nitrospirota</taxon>
        <taxon>Nitrospiria</taxon>
        <taxon>Nitrospirales</taxon>
        <taxon>Nitrospiraceae</taxon>
        <taxon>Candidatus Sulfobium</taxon>
    </lineage>
</organism>
<dbReference type="GO" id="GO:0042597">
    <property type="term" value="C:periplasmic space"/>
    <property type="evidence" value="ECO:0007669"/>
    <property type="project" value="UniProtKB-SubCell"/>
</dbReference>
<dbReference type="Pfam" id="PF25881">
    <property type="entry name" value="HH_YBHG"/>
    <property type="match status" value="1"/>
</dbReference>
<dbReference type="Gene3D" id="2.40.50.100">
    <property type="match status" value="1"/>
</dbReference>
<reference evidence="6" key="1">
    <citation type="submission" date="2018-03" db="EMBL/GenBank/DDBJ databases">
        <authorList>
            <person name="Zecchin S."/>
        </authorList>
    </citation>
    <scope>NUCLEOTIDE SEQUENCE [LARGE SCALE GENOMIC DNA]</scope>
</reference>
<proteinExistence type="predicted"/>
<dbReference type="PANTHER" id="PTHR32347">
    <property type="entry name" value="EFFLUX SYSTEM COMPONENT YKNX-RELATED"/>
    <property type="match status" value="1"/>
</dbReference>
<evidence type="ECO:0000256" key="1">
    <source>
        <dbReference type="ARBA" id="ARBA00004196"/>
    </source>
</evidence>
<keyword evidence="6" id="KW-1185">Reference proteome</keyword>
<dbReference type="InterPro" id="IPR050465">
    <property type="entry name" value="UPF0194_transport"/>
</dbReference>
<dbReference type="Gene3D" id="2.40.30.170">
    <property type="match status" value="1"/>
</dbReference>
<accession>A0A2U3QH61</accession>
<evidence type="ECO:0000313" key="6">
    <source>
        <dbReference type="Proteomes" id="UP000245125"/>
    </source>
</evidence>
<name>A0A2U3QH61_9BACT</name>
<dbReference type="SUPFAM" id="SSF111369">
    <property type="entry name" value="HlyD-like secretion proteins"/>
    <property type="match status" value="2"/>
</dbReference>
<feature type="domain" description="YknX-like beta-barrel" evidence="4">
    <location>
        <begin position="245"/>
        <end position="326"/>
    </location>
</feature>
<keyword evidence="2" id="KW-0175">Coiled coil</keyword>
<evidence type="ECO:0000259" key="4">
    <source>
        <dbReference type="Pfam" id="PF25990"/>
    </source>
</evidence>
<sequence length="331" mass="37370">MKKKIILILILIIVAASIIALFKRLTERKSPGNILKISGNIEAHESTVGFKVQGRLDELLVQEGQVVREGDLVARLDREDYLQQVRLDEATLLSRESELSLALAGSRTQEIKAAEQTLLDAKADMELKELEFERNQALYAKGYISAQDRDIADTNLKRARATYERSKQTYDELVEGTRKEQIEINRANVHAARQNLNLSRVRLDYTSLHAPKTGVITVRQAELGEVMLPNTPVVTIADIDHLWLRGYISETDLGRVRWGQPATVRTDTFPGKTYKGRVSFISSEAEFTPKSVETHKERVTLVYRIKIDLDNPNHELKPGMPADAEIDLTGR</sequence>